<protein>
    <submittedName>
        <fullName evidence="1">DUF6155 family protein</fullName>
    </submittedName>
</protein>
<proteinExistence type="predicted"/>
<reference evidence="1 2" key="1">
    <citation type="submission" date="2023-09" db="EMBL/GenBank/DDBJ databases">
        <authorList>
            <person name="Rey-Velasco X."/>
        </authorList>
    </citation>
    <scope>NUCLEOTIDE SEQUENCE [LARGE SCALE GENOMIC DNA]</scope>
    <source>
        <strain evidence="1 2">F117</strain>
    </source>
</reference>
<dbReference type="InterPro" id="IPR046153">
    <property type="entry name" value="DUF6155"/>
</dbReference>
<evidence type="ECO:0000313" key="1">
    <source>
        <dbReference type="EMBL" id="MDT0676916.1"/>
    </source>
</evidence>
<evidence type="ECO:0000313" key="2">
    <source>
        <dbReference type="Proteomes" id="UP001262582"/>
    </source>
</evidence>
<keyword evidence="2" id="KW-1185">Reference proteome</keyword>
<sequence length="169" mass="20422">MSKRDLRKYLASLEKEDLEDQILDLYGRFGEVKTFYDFVFNPKEEKLVQEAKIKISEEYFPQKRKRAKTRRSVAHKYIKHFRKLGMEPVMLANVMIYNIEIAQAYSADKELKEAFCKSLYKSFEEAVGFIIQNSLQHEFLERMNKIEINVQEQSWPNKYRFEKQMDQFH</sequence>
<organism evidence="1 2">
    <name type="scientific">Autumnicola musiva</name>
    <dbReference type="NCBI Taxonomy" id="3075589"/>
    <lineage>
        <taxon>Bacteria</taxon>
        <taxon>Pseudomonadati</taxon>
        <taxon>Bacteroidota</taxon>
        <taxon>Flavobacteriia</taxon>
        <taxon>Flavobacteriales</taxon>
        <taxon>Flavobacteriaceae</taxon>
        <taxon>Autumnicola</taxon>
    </lineage>
</organism>
<name>A0ABU3D5V4_9FLAO</name>
<accession>A0ABU3D5V4</accession>
<dbReference type="RefSeq" id="WP_311503260.1">
    <property type="nucleotide sequence ID" value="NZ_JAVRHK010000006.1"/>
</dbReference>
<gene>
    <name evidence="1" type="ORF">RM539_10025</name>
</gene>
<dbReference type="Proteomes" id="UP001262582">
    <property type="component" value="Unassembled WGS sequence"/>
</dbReference>
<comment type="caution">
    <text evidence="1">The sequence shown here is derived from an EMBL/GenBank/DDBJ whole genome shotgun (WGS) entry which is preliminary data.</text>
</comment>
<dbReference type="Pfam" id="PF19652">
    <property type="entry name" value="DUF6155"/>
    <property type="match status" value="1"/>
</dbReference>
<dbReference type="EMBL" id="JAVRHK010000006">
    <property type="protein sequence ID" value="MDT0676916.1"/>
    <property type="molecule type" value="Genomic_DNA"/>
</dbReference>